<evidence type="ECO:0000256" key="1">
    <source>
        <dbReference type="SAM" id="MobiDB-lite"/>
    </source>
</evidence>
<organism evidence="2 3">
    <name type="scientific">Prorocentrum cordatum</name>
    <dbReference type="NCBI Taxonomy" id="2364126"/>
    <lineage>
        <taxon>Eukaryota</taxon>
        <taxon>Sar</taxon>
        <taxon>Alveolata</taxon>
        <taxon>Dinophyceae</taxon>
        <taxon>Prorocentrales</taxon>
        <taxon>Prorocentraceae</taxon>
        <taxon>Prorocentrum</taxon>
    </lineage>
</organism>
<proteinExistence type="predicted"/>
<accession>A0ABN9U0M5</accession>
<name>A0ABN9U0M5_9DINO</name>
<protein>
    <submittedName>
        <fullName evidence="2">Uncharacterized protein</fullName>
    </submittedName>
</protein>
<feature type="compositionally biased region" description="Acidic residues" evidence="1">
    <location>
        <begin position="200"/>
        <end position="218"/>
    </location>
</feature>
<feature type="compositionally biased region" description="Low complexity" evidence="1">
    <location>
        <begin position="235"/>
        <end position="248"/>
    </location>
</feature>
<reference evidence="2" key="1">
    <citation type="submission" date="2023-10" db="EMBL/GenBank/DDBJ databases">
        <authorList>
            <person name="Chen Y."/>
            <person name="Shah S."/>
            <person name="Dougan E. K."/>
            <person name="Thang M."/>
            <person name="Chan C."/>
        </authorList>
    </citation>
    <scope>NUCLEOTIDE SEQUENCE [LARGE SCALE GENOMIC DNA]</scope>
</reference>
<comment type="caution">
    <text evidence="2">The sequence shown here is derived from an EMBL/GenBank/DDBJ whole genome shotgun (WGS) entry which is preliminary data.</text>
</comment>
<feature type="region of interest" description="Disordered" evidence="1">
    <location>
        <begin position="120"/>
        <end position="248"/>
    </location>
</feature>
<feature type="compositionally biased region" description="Low complexity" evidence="1">
    <location>
        <begin position="1"/>
        <end position="18"/>
    </location>
</feature>
<dbReference type="EMBL" id="CAUYUJ010015304">
    <property type="protein sequence ID" value="CAK0852274.1"/>
    <property type="molecule type" value="Genomic_DNA"/>
</dbReference>
<feature type="region of interest" description="Disordered" evidence="1">
    <location>
        <begin position="1"/>
        <end position="32"/>
    </location>
</feature>
<evidence type="ECO:0000313" key="2">
    <source>
        <dbReference type="EMBL" id="CAK0852274.1"/>
    </source>
</evidence>
<sequence>MKRPAAAAPAASEVRSAAGVSKRPATAEAAGGPLNISGNWSMTVMDTGQNFKYTWIHSPGSKSFEGNLVGTGVISQASLKGREVRWTVGDVCCSARLHGDGVSLVDGKYWKQGSKSMLGRFTGQRRGDLGRLGAGASGPPLAPRPGAGRVGQLAGQPAGQSFGQRMQAAKRQREADEMADFVVGGNGHEDDSDYGGGATEDSDDEEGDIQEEDDESSLDEGRLERMSGGARRRPASAGAPGRQAGRRW</sequence>
<keyword evidence="3" id="KW-1185">Reference proteome</keyword>
<evidence type="ECO:0000313" key="3">
    <source>
        <dbReference type="Proteomes" id="UP001189429"/>
    </source>
</evidence>
<gene>
    <name evidence="2" type="ORF">PCOR1329_LOCUS44152</name>
</gene>
<dbReference type="Proteomes" id="UP001189429">
    <property type="component" value="Unassembled WGS sequence"/>
</dbReference>